<sequence>MKTVFFSTANKHKVLELSKILSKEGIKVRQIKVEMQEPDLSSIEEVAEIKAKQAFAAIRKPVIAEDTGVYFSAYRNFPGHLAKRVYLGLGFKGLLALVKAAKNRKAFFKSVICFTKDGKRFHPFSGKLGGVLLSRVVKLQKDRLPYEKIFRPKGFKQALAELSIEEKNRVSHRAIAARKFAAWAKKNL</sequence>
<accession>A0A7J4ISL8</accession>
<keyword evidence="2" id="KW-0378">Hydrolase</keyword>
<gene>
    <name evidence="3" type="ORF">HA237_03710</name>
    <name evidence="4" type="ORF">J4224_00115</name>
</gene>
<proteinExistence type="inferred from homology"/>
<evidence type="ECO:0000256" key="1">
    <source>
        <dbReference type="ARBA" id="ARBA00008023"/>
    </source>
</evidence>
<dbReference type="GO" id="GO:0047429">
    <property type="term" value="F:nucleoside triphosphate diphosphatase activity"/>
    <property type="evidence" value="ECO:0007669"/>
    <property type="project" value="InterPro"/>
</dbReference>
<evidence type="ECO:0000313" key="4">
    <source>
        <dbReference type="EMBL" id="MBS3058815.1"/>
    </source>
</evidence>
<comment type="caution">
    <text evidence="3">The sequence shown here is derived from an EMBL/GenBank/DDBJ whole genome shotgun (WGS) entry which is preliminary data.</text>
</comment>
<dbReference type="Proteomes" id="UP000683213">
    <property type="component" value="Unassembled WGS sequence"/>
</dbReference>
<dbReference type="InterPro" id="IPR002637">
    <property type="entry name" value="RdgB/HAM1"/>
</dbReference>
<dbReference type="InterPro" id="IPR029001">
    <property type="entry name" value="ITPase-like_fam"/>
</dbReference>
<reference evidence="5" key="1">
    <citation type="journal article" date="2020" name="bioRxiv">
        <title>A rank-normalized archaeal taxonomy based on genome phylogeny resolves widespread incomplete and uneven classifications.</title>
        <authorList>
            <person name="Rinke C."/>
            <person name="Chuvochina M."/>
            <person name="Mussig A.J."/>
            <person name="Chaumeil P.-A."/>
            <person name="Waite D.W."/>
            <person name="Whitman W.B."/>
            <person name="Parks D.H."/>
            <person name="Hugenholtz P."/>
        </authorList>
    </citation>
    <scope>NUCLEOTIDE SEQUENCE [LARGE SCALE GENOMIC DNA]</scope>
</reference>
<evidence type="ECO:0000256" key="2">
    <source>
        <dbReference type="ARBA" id="ARBA00022801"/>
    </source>
</evidence>
<dbReference type="PANTHER" id="PTHR11067:SF9">
    <property type="entry name" value="INOSINE TRIPHOSPHATE PYROPHOSPHATASE"/>
    <property type="match status" value="1"/>
</dbReference>
<dbReference type="SUPFAM" id="SSF52972">
    <property type="entry name" value="ITPase-like"/>
    <property type="match status" value="1"/>
</dbReference>
<dbReference type="Proteomes" id="UP000577419">
    <property type="component" value="Unassembled WGS sequence"/>
</dbReference>
<dbReference type="EMBL" id="JAGVWF010000002">
    <property type="protein sequence ID" value="MBS3058815.1"/>
    <property type="molecule type" value="Genomic_DNA"/>
</dbReference>
<dbReference type="EMBL" id="DUFG01000018">
    <property type="protein sequence ID" value="HIH08452.1"/>
    <property type="molecule type" value="Genomic_DNA"/>
</dbReference>
<dbReference type="Gene3D" id="3.90.950.10">
    <property type="match status" value="1"/>
</dbReference>
<evidence type="ECO:0000313" key="3">
    <source>
        <dbReference type="EMBL" id="HIH08452.1"/>
    </source>
</evidence>
<protein>
    <submittedName>
        <fullName evidence="3">Non-canonical purine NTP pyrophosphatase</fullName>
    </submittedName>
</protein>
<dbReference type="GO" id="GO:0009143">
    <property type="term" value="P:nucleoside triphosphate catabolic process"/>
    <property type="evidence" value="ECO:0007669"/>
    <property type="project" value="InterPro"/>
</dbReference>
<dbReference type="PANTHER" id="PTHR11067">
    <property type="entry name" value="INOSINE TRIPHOSPHATE PYROPHOSPHATASE/HAM1 PROTEIN"/>
    <property type="match status" value="1"/>
</dbReference>
<dbReference type="GO" id="GO:0005737">
    <property type="term" value="C:cytoplasm"/>
    <property type="evidence" value="ECO:0007669"/>
    <property type="project" value="TreeGrafter"/>
</dbReference>
<reference evidence="4" key="3">
    <citation type="submission" date="2021-05" db="EMBL/GenBank/DDBJ databases">
        <title>Protein family content uncovers lineage relationships and bacterial pathway maintenance mechanisms in DPANN archaea.</title>
        <authorList>
            <person name="Castelle C.J."/>
            <person name="Meheust R."/>
            <person name="Jaffe A.L."/>
            <person name="Seitz K."/>
            <person name="Gong X."/>
            <person name="Baker B.J."/>
            <person name="Banfield J.F."/>
        </authorList>
    </citation>
    <scope>NUCLEOTIDE SEQUENCE</scope>
    <source>
        <strain evidence="4">RIFCSPHIGHO2_01_FULL_GW2011_AR10_43_9</strain>
    </source>
</reference>
<reference evidence="4" key="2">
    <citation type="submission" date="2021-03" db="EMBL/GenBank/DDBJ databases">
        <authorList>
            <person name="Jaffe A."/>
        </authorList>
    </citation>
    <scope>NUCLEOTIDE SEQUENCE</scope>
    <source>
        <strain evidence="4">RIFCSPHIGHO2_01_FULL_GW2011_AR10_43_9</strain>
    </source>
</reference>
<organism evidence="3 5">
    <name type="scientific">Candidatus Iainarchaeum sp</name>
    <dbReference type="NCBI Taxonomy" id="3101447"/>
    <lineage>
        <taxon>Archaea</taxon>
        <taxon>Candidatus Iainarchaeota</taxon>
        <taxon>Candidatus Iainarchaeia</taxon>
        <taxon>Candidatus Iainarchaeales</taxon>
        <taxon>Candidatus Iainarchaeaceae</taxon>
        <taxon>Candidatus Iainarchaeum</taxon>
    </lineage>
</organism>
<evidence type="ECO:0000313" key="5">
    <source>
        <dbReference type="Proteomes" id="UP000577419"/>
    </source>
</evidence>
<dbReference type="AlphaFoldDB" id="A0A7J4ISL8"/>
<dbReference type="Pfam" id="PF01725">
    <property type="entry name" value="Ham1p_like"/>
    <property type="match status" value="1"/>
</dbReference>
<comment type="similarity">
    <text evidence="1">Belongs to the HAM1 NTPase family.</text>
</comment>
<dbReference type="CDD" id="cd00515">
    <property type="entry name" value="HAM1"/>
    <property type="match status" value="1"/>
</dbReference>
<name>A0A7J4ISL8_9ARCH</name>